<keyword evidence="4" id="KW-1185">Reference proteome</keyword>
<gene>
    <name evidence="3" type="ORF">L1994_02855</name>
</gene>
<dbReference type="RefSeq" id="WP_278100183.1">
    <property type="nucleotide sequence ID" value="NZ_CP091092.1"/>
</dbReference>
<sequence length="305" mass="33414">MEGKTLDTSQLTKIMIIAIVATLVLVAAVSALYVIKIFSNDNNDDTFLPDENIIKTTIPTQIPSPVPDANTPEISDPTIYQTADQSSNIFTMPVDKSADDKVRVVDNYTPNDPYFSPPEFNTTSADYSLSLDFYKLLYENKIKDMKYTPLSVVVNVGKGPLVVNFKISNVKVTTGKSSTGGGSSPKYSSGVHTFTGVPTEVPFYSFLNIRVSDNMTGELLKEGGFSRQFPSTDEQDIFIYETGEFRIDLYGSGLDTDLKIFSGTVPENPDAIPVDSAASVKFSELGKSEESSNAKNTAPPEEEWW</sequence>
<dbReference type="Proteomes" id="UP001218895">
    <property type="component" value="Chromosome"/>
</dbReference>
<keyword evidence="2" id="KW-0472">Membrane</keyword>
<dbReference type="AlphaFoldDB" id="A0AAF0JM20"/>
<dbReference type="GeneID" id="79949300"/>
<evidence type="ECO:0000256" key="2">
    <source>
        <dbReference type="SAM" id="Phobius"/>
    </source>
</evidence>
<organism evidence="3 4">
    <name type="scientific">Methanomicrobium antiquum</name>
    <dbReference type="NCBI Taxonomy" id="487686"/>
    <lineage>
        <taxon>Archaea</taxon>
        <taxon>Methanobacteriati</taxon>
        <taxon>Methanobacteriota</taxon>
        <taxon>Stenosarchaea group</taxon>
        <taxon>Methanomicrobia</taxon>
        <taxon>Methanomicrobiales</taxon>
        <taxon>Methanomicrobiaceae</taxon>
        <taxon>Methanomicrobium</taxon>
    </lineage>
</organism>
<keyword evidence="2" id="KW-1133">Transmembrane helix</keyword>
<reference evidence="3" key="1">
    <citation type="submission" date="2022-01" db="EMBL/GenBank/DDBJ databases">
        <title>Complete genome of Methanomicrobium antiquum DSM 21220.</title>
        <authorList>
            <person name="Chen S.-C."/>
            <person name="You Y.-T."/>
            <person name="Zhou Y.-Z."/>
            <person name="Lai M.-C."/>
        </authorList>
    </citation>
    <scope>NUCLEOTIDE SEQUENCE</scope>
    <source>
        <strain evidence="3">DSM 21220</strain>
    </source>
</reference>
<name>A0AAF0JM20_9EURY</name>
<feature type="transmembrane region" description="Helical" evidence="2">
    <location>
        <begin position="14"/>
        <end position="35"/>
    </location>
</feature>
<keyword evidence="2" id="KW-0812">Transmembrane</keyword>
<feature type="region of interest" description="Disordered" evidence="1">
    <location>
        <begin position="283"/>
        <end position="305"/>
    </location>
</feature>
<proteinExistence type="predicted"/>
<evidence type="ECO:0000313" key="3">
    <source>
        <dbReference type="EMBL" id="WFN37344.1"/>
    </source>
</evidence>
<dbReference type="KEGG" id="manq:L1994_02855"/>
<evidence type="ECO:0000313" key="4">
    <source>
        <dbReference type="Proteomes" id="UP001218895"/>
    </source>
</evidence>
<evidence type="ECO:0000256" key="1">
    <source>
        <dbReference type="SAM" id="MobiDB-lite"/>
    </source>
</evidence>
<protein>
    <submittedName>
        <fullName evidence="3">Uncharacterized protein</fullName>
    </submittedName>
</protein>
<dbReference type="EMBL" id="CP091092">
    <property type="protein sequence ID" value="WFN37344.1"/>
    <property type="molecule type" value="Genomic_DNA"/>
</dbReference>
<accession>A0AAF0JM20</accession>